<name>A0AAW0FBE2_9APHY</name>
<accession>A0AAW0FBE2</accession>
<comment type="caution">
    <text evidence="2">The sequence shown here is derived from an EMBL/GenBank/DDBJ whole genome shotgun (WGS) entry which is preliminary data.</text>
</comment>
<proteinExistence type="predicted"/>
<organism evidence="2 3">
    <name type="scientific">Cerrena zonata</name>
    <dbReference type="NCBI Taxonomy" id="2478898"/>
    <lineage>
        <taxon>Eukaryota</taxon>
        <taxon>Fungi</taxon>
        <taxon>Dikarya</taxon>
        <taxon>Basidiomycota</taxon>
        <taxon>Agaricomycotina</taxon>
        <taxon>Agaricomycetes</taxon>
        <taxon>Polyporales</taxon>
        <taxon>Cerrenaceae</taxon>
        <taxon>Cerrena</taxon>
    </lineage>
</organism>
<feature type="compositionally biased region" description="Basic and acidic residues" evidence="1">
    <location>
        <begin position="58"/>
        <end position="74"/>
    </location>
</feature>
<evidence type="ECO:0000256" key="1">
    <source>
        <dbReference type="SAM" id="MobiDB-lite"/>
    </source>
</evidence>
<evidence type="ECO:0000313" key="2">
    <source>
        <dbReference type="EMBL" id="KAK7677816.1"/>
    </source>
</evidence>
<feature type="compositionally biased region" description="Basic and acidic residues" evidence="1">
    <location>
        <begin position="15"/>
        <end position="50"/>
    </location>
</feature>
<sequence>MSTSITKKLNKMKASHLEREKLYASKKKEQQEREKQQQKEEAIKQQEAKKNRNLKYRSLKEIKKEANDDKERSIFNRSYNQSPNAEDNQQLMKKLLITRFVKVRKINVTEKIKETFKMAFKVSYL</sequence>
<reference evidence="2 3" key="1">
    <citation type="submission" date="2022-09" db="EMBL/GenBank/DDBJ databases">
        <authorList>
            <person name="Palmer J.M."/>
        </authorList>
    </citation>
    <scope>NUCLEOTIDE SEQUENCE [LARGE SCALE GENOMIC DNA]</scope>
    <source>
        <strain evidence="2 3">DSM 7382</strain>
    </source>
</reference>
<dbReference type="EMBL" id="JASBNA010000082">
    <property type="protein sequence ID" value="KAK7677816.1"/>
    <property type="molecule type" value="Genomic_DNA"/>
</dbReference>
<gene>
    <name evidence="2" type="ORF">QCA50_019249</name>
</gene>
<evidence type="ECO:0000313" key="3">
    <source>
        <dbReference type="Proteomes" id="UP001385951"/>
    </source>
</evidence>
<keyword evidence="3" id="KW-1185">Reference proteome</keyword>
<dbReference type="Proteomes" id="UP001385951">
    <property type="component" value="Unassembled WGS sequence"/>
</dbReference>
<protein>
    <submittedName>
        <fullName evidence="2">Uncharacterized protein</fullName>
    </submittedName>
</protein>
<feature type="compositionally biased region" description="Polar residues" evidence="1">
    <location>
        <begin position="75"/>
        <end position="86"/>
    </location>
</feature>
<feature type="region of interest" description="Disordered" evidence="1">
    <location>
        <begin position="1"/>
        <end position="86"/>
    </location>
</feature>
<dbReference type="AlphaFoldDB" id="A0AAW0FBE2"/>